<dbReference type="EMBL" id="JAAMAY010000043">
    <property type="protein sequence ID" value="NTC32069.1"/>
    <property type="molecule type" value="Genomic_DNA"/>
</dbReference>
<gene>
    <name evidence="2" type="ORF">G6M46_28415</name>
</gene>
<dbReference type="SUPFAM" id="SSF53335">
    <property type="entry name" value="S-adenosyl-L-methionine-dependent methyltransferases"/>
    <property type="match status" value="2"/>
</dbReference>
<comment type="caution">
    <text evidence="2">The sequence shown here is derived from an EMBL/GenBank/DDBJ whole genome shotgun (WGS) entry which is preliminary data.</text>
</comment>
<dbReference type="AlphaFoldDB" id="A0AA44FC24"/>
<dbReference type="Gene3D" id="2.20.130.10">
    <property type="entry name" value="CAC2371-like domains"/>
    <property type="match status" value="1"/>
</dbReference>
<proteinExistence type="predicted"/>
<dbReference type="RefSeq" id="WP_174021577.1">
    <property type="nucleotide sequence ID" value="NZ_JAAMAW010000022.1"/>
</dbReference>
<dbReference type="InterPro" id="IPR029063">
    <property type="entry name" value="SAM-dependent_MTases_sf"/>
</dbReference>
<keyword evidence="2" id="KW-0808">Transferase</keyword>
<name>A0AA44FC24_AGRTU</name>
<protein>
    <submittedName>
        <fullName evidence="2">Class I SAM-dependent methyltransferase</fullName>
    </submittedName>
</protein>
<evidence type="ECO:0000313" key="3">
    <source>
        <dbReference type="Proteomes" id="UP000702952"/>
    </source>
</evidence>
<dbReference type="Proteomes" id="UP000702952">
    <property type="component" value="Unassembled WGS sequence"/>
</dbReference>
<accession>A0AA44FC24</accession>
<keyword evidence="2" id="KW-0489">Methyltransferase</keyword>
<dbReference type="InterPro" id="IPR050508">
    <property type="entry name" value="Methyltransf_Superfamily"/>
</dbReference>
<evidence type="ECO:0000259" key="1">
    <source>
        <dbReference type="Pfam" id="PF13649"/>
    </source>
</evidence>
<dbReference type="Pfam" id="PF13649">
    <property type="entry name" value="Methyltransf_25"/>
    <property type="match status" value="1"/>
</dbReference>
<dbReference type="InterPro" id="IPR041698">
    <property type="entry name" value="Methyltransf_25"/>
</dbReference>
<dbReference type="Gene3D" id="3.40.50.150">
    <property type="entry name" value="Vaccinia Virus protein VP39"/>
    <property type="match status" value="2"/>
</dbReference>
<dbReference type="PANTHER" id="PTHR42912">
    <property type="entry name" value="METHYLTRANSFERASE"/>
    <property type="match status" value="1"/>
</dbReference>
<organism evidence="2 3">
    <name type="scientific">Agrobacterium tumefaciens</name>
    <dbReference type="NCBI Taxonomy" id="358"/>
    <lineage>
        <taxon>Bacteria</taxon>
        <taxon>Pseudomonadati</taxon>
        <taxon>Pseudomonadota</taxon>
        <taxon>Alphaproteobacteria</taxon>
        <taxon>Hyphomicrobiales</taxon>
        <taxon>Rhizobiaceae</taxon>
        <taxon>Rhizobium/Agrobacterium group</taxon>
        <taxon>Agrobacterium</taxon>
        <taxon>Agrobacterium tumefaciens complex</taxon>
    </lineage>
</organism>
<dbReference type="GO" id="GO:0008168">
    <property type="term" value="F:methyltransferase activity"/>
    <property type="evidence" value="ECO:0007669"/>
    <property type="project" value="UniProtKB-KW"/>
</dbReference>
<feature type="domain" description="Methyltransferase" evidence="1">
    <location>
        <begin position="40"/>
        <end position="137"/>
    </location>
</feature>
<reference evidence="2" key="1">
    <citation type="journal article" date="2020" name="Science">
        <title>Unexpected conservation and global transmission of agrobacterial virulence plasmids.</title>
        <authorList>
            <person name="Weisberg A.J."/>
            <person name="Davis E.W. 2nd"/>
            <person name="Tabima J."/>
            <person name="Belcher M.S."/>
            <person name="Miller M."/>
            <person name="Kuo C.H."/>
            <person name="Loper J.E."/>
            <person name="Grunwald N.J."/>
            <person name="Putnam M.L."/>
            <person name="Chang J.H."/>
        </authorList>
    </citation>
    <scope>NUCLEOTIDE SEQUENCE</scope>
    <source>
        <strain evidence="2">17-1853-1a</strain>
    </source>
</reference>
<evidence type="ECO:0000313" key="2">
    <source>
        <dbReference type="EMBL" id="NTC32069.1"/>
    </source>
</evidence>
<sequence>MDDYAPVSYKERASLYAAEYCDTVDFEFLRSFVTPAVGSILEVPSGVGRNVMNMATTGCPIVAVDREPEMVRFLTERLSREPPRSTVQALVGDLTALNLGSLFDLILVPREAFQLLTADDAPVKALLSLKEHLSQHGLLVIDLSPFAHSPLAPEHLRPDYYDPELPDETWSFDWERHAEPNVQFSREHLQRHLGPEKLEVLFRYDVKEDGGRSYRTQTSTTFNIYTNRAFAELVNAAGLQLHACYGDYDFKPFEDCDPRMIFCLTLPDEHQPGSSLKLSQGFINDTHAFKVVDWDSLAIRPETLAYFQGYMDSYFSGPFIEGQGAEQILSAMHRFGPPGDALDLGAGTSTLFWYAPVRGLASITCADIAPEPLLILKNFVEGSDFPDCYRWSIDHFELEADHLQKVRTAINEYVVFDSLSRWPKLLDTASFDLITAFGNVAISRDRSQYRAVFAEIARHLRPDGRTVGADWIRRPEFMTVSGHNNSYLDLDLVRASISDAGLRLLECQQVSIEGDQFYEGIIYWAATR</sequence>
<dbReference type="GO" id="GO:0032259">
    <property type="term" value="P:methylation"/>
    <property type="evidence" value="ECO:0007669"/>
    <property type="project" value="UniProtKB-KW"/>
</dbReference>